<dbReference type="STRING" id="46223.SAMN05421852_11260"/>
<dbReference type="Pfam" id="PF03929">
    <property type="entry name" value="PepSY_TM"/>
    <property type="match status" value="1"/>
</dbReference>
<evidence type="ECO:0000256" key="1">
    <source>
        <dbReference type="SAM" id="Phobius"/>
    </source>
</evidence>
<accession>A0A1I3SA20</accession>
<proteinExistence type="predicted"/>
<sequence length="118" mass="13640">MLMAKPTQNHSSDQKHEQEKANPLYAAIWRWHFYAGLIFAPFLVMLAVTGGIYLFKPQIESWLYKDMYQVQAEGKELAPSEQIEKIKKRIRMLKYPGTNLMLKRTGPPKWGFGLGISP</sequence>
<organism evidence="2 3">
    <name type="scientific">Thermoflavimicrobium dichotomicum</name>
    <dbReference type="NCBI Taxonomy" id="46223"/>
    <lineage>
        <taxon>Bacteria</taxon>
        <taxon>Bacillati</taxon>
        <taxon>Bacillota</taxon>
        <taxon>Bacilli</taxon>
        <taxon>Bacillales</taxon>
        <taxon>Thermoactinomycetaceae</taxon>
        <taxon>Thermoflavimicrobium</taxon>
    </lineage>
</organism>
<evidence type="ECO:0000313" key="2">
    <source>
        <dbReference type="EMBL" id="SFJ54842.1"/>
    </source>
</evidence>
<gene>
    <name evidence="2" type="ORF">SAMN05421852_11260</name>
</gene>
<keyword evidence="3" id="KW-1185">Reference proteome</keyword>
<evidence type="ECO:0000313" key="3">
    <source>
        <dbReference type="Proteomes" id="UP000199545"/>
    </source>
</evidence>
<keyword evidence="1" id="KW-1133">Transmembrane helix</keyword>
<reference evidence="2 3" key="1">
    <citation type="submission" date="2016-10" db="EMBL/GenBank/DDBJ databases">
        <authorList>
            <person name="de Groot N.N."/>
        </authorList>
    </citation>
    <scope>NUCLEOTIDE SEQUENCE [LARGE SCALE GENOMIC DNA]</scope>
    <source>
        <strain evidence="2 3">DSM 44778</strain>
    </source>
</reference>
<keyword evidence="1" id="KW-0472">Membrane</keyword>
<dbReference type="PANTHER" id="PTHR34219:SF1">
    <property type="entry name" value="PEPSY DOMAIN-CONTAINING PROTEIN"/>
    <property type="match status" value="1"/>
</dbReference>
<dbReference type="EMBL" id="FORR01000012">
    <property type="protein sequence ID" value="SFJ54842.1"/>
    <property type="molecule type" value="Genomic_DNA"/>
</dbReference>
<keyword evidence="1" id="KW-0812">Transmembrane</keyword>
<dbReference type="PANTHER" id="PTHR34219">
    <property type="entry name" value="IRON-REGULATED INNER MEMBRANE PROTEIN-RELATED"/>
    <property type="match status" value="1"/>
</dbReference>
<protein>
    <submittedName>
        <fullName evidence="2">PepSY-associated TM region</fullName>
    </submittedName>
</protein>
<dbReference type="Proteomes" id="UP000199545">
    <property type="component" value="Unassembled WGS sequence"/>
</dbReference>
<dbReference type="InterPro" id="IPR005625">
    <property type="entry name" value="PepSY-ass_TM"/>
</dbReference>
<dbReference type="AlphaFoldDB" id="A0A1I3SA20"/>
<name>A0A1I3SA20_9BACL</name>
<feature type="transmembrane region" description="Helical" evidence="1">
    <location>
        <begin position="31"/>
        <end position="55"/>
    </location>
</feature>